<protein>
    <submittedName>
        <fullName evidence="1">Lipoic acid synthase</fullName>
    </submittedName>
</protein>
<dbReference type="RefSeq" id="XP_043183602.1">
    <property type="nucleotide sequence ID" value="XM_043328217.1"/>
</dbReference>
<dbReference type="Proteomes" id="UP000650533">
    <property type="component" value="Chromosome 10"/>
</dbReference>
<organism evidence="1 2">
    <name type="scientific">Rhizoctonia solani</name>
    <dbReference type="NCBI Taxonomy" id="456999"/>
    <lineage>
        <taxon>Eukaryota</taxon>
        <taxon>Fungi</taxon>
        <taxon>Dikarya</taxon>
        <taxon>Basidiomycota</taxon>
        <taxon>Agaricomycotina</taxon>
        <taxon>Agaricomycetes</taxon>
        <taxon>Cantharellales</taxon>
        <taxon>Ceratobasidiaceae</taxon>
        <taxon>Rhizoctonia</taxon>
    </lineage>
</organism>
<proteinExistence type="predicted"/>
<accession>A0A8H8P183</accession>
<dbReference type="GeneID" id="67030680"/>
<dbReference type="EMBL" id="CP059667">
    <property type="protein sequence ID" value="QRW23365.1"/>
    <property type="molecule type" value="Genomic_DNA"/>
</dbReference>
<dbReference type="AlphaFoldDB" id="A0A8H8P183"/>
<evidence type="ECO:0000313" key="2">
    <source>
        <dbReference type="Proteomes" id="UP000650533"/>
    </source>
</evidence>
<name>A0A8H8P183_9AGAM</name>
<sequence length="125" mass="14142">MSSNLQIDAGVYYGRLAYPHSRPTTPFYMVFPAGIRNNAQCFVLSSFAKDANGVINREFTSIVPRISMLNNTDFVLGSAGGVLDEYYCFKGKFLNDGEEIELDMLDPNEEFCTKIQLTKEYKSRK</sequence>
<dbReference type="KEGG" id="rsx:RhiXN_08401"/>
<evidence type="ECO:0000313" key="1">
    <source>
        <dbReference type="EMBL" id="QRW23365.1"/>
    </source>
</evidence>
<gene>
    <name evidence="1" type="ORF">RhiXN_08401</name>
</gene>
<reference evidence="1" key="1">
    <citation type="submission" date="2020-05" db="EMBL/GenBank/DDBJ databases">
        <title>Evolutionary and genomic comparisons of hybrid uninucleate and nonhybrid Rhizoctonia fungi.</title>
        <authorList>
            <person name="Li C."/>
            <person name="Chen X."/>
        </authorList>
    </citation>
    <scope>NUCLEOTIDE SEQUENCE</scope>
    <source>
        <strain evidence="1">AG-1 IA</strain>
    </source>
</reference>